<dbReference type="EMBL" id="VVIM01000007">
    <property type="protein sequence ID" value="KAB0796392.1"/>
    <property type="molecule type" value="Genomic_DNA"/>
</dbReference>
<evidence type="ECO:0000256" key="40">
    <source>
        <dbReference type="ARBA" id="ARBA00049019"/>
    </source>
</evidence>
<evidence type="ECO:0000259" key="49">
    <source>
        <dbReference type="PROSITE" id="PS50075"/>
    </source>
</evidence>
<comment type="catalytic activity">
    <reaction evidence="9">
        <text>(3R)-hydroxyoctanoyl-[ACP] = (2E)-octenoyl-[ACP] + H2O</text>
        <dbReference type="Rhea" id="RHEA:41844"/>
        <dbReference type="Rhea" id="RHEA-COMP:9634"/>
        <dbReference type="Rhea" id="RHEA-COMP:9635"/>
        <dbReference type="ChEBI" id="CHEBI:15377"/>
        <dbReference type="ChEBI" id="CHEBI:78461"/>
        <dbReference type="ChEBI" id="CHEBI:78462"/>
    </reaction>
    <physiologicalReaction direction="left-to-right" evidence="9">
        <dbReference type="Rhea" id="RHEA:41845"/>
    </physiologicalReaction>
</comment>
<keyword evidence="2" id="KW-0596">Phosphopantetheine</keyword>
<sequence length="4331" mass="482670">MSALSKANLRAPGHRQWTLQIFNVFRDRTENRLTTTAPIDVIKIIKNCECKDGRELVLASLAIQLAFVELLKELNLSLDYTAGMSVGELSAGYANGRINFEQAIEVGYEISRLMSDDLCLDYALSTKSSVLLSRLQKRIPNPEGIIHSLLNPKPLEARVLQRKHYPQLAVVVLGSQQIRLNGFTSLNISGSDVVTSFLDAVGSIYMLGHNLNVEVLYPPVKWPVGRGTPMISPLIKWNYDIDWLSSFHSYSKKVWYADSHLITLVSKEIDWSILPGHVIDGMTIMPAIGYLFMIWETYCKMVDVPMNISRVRFDNVRFLKAVHITKLSEMAFKVTIGRGTNRFEIGDVDEVIVSGSIRTLSDTDEFIDLALSPEDDEGISFATKDIYKELRLRGYNYSGAFRAQETAHITGLISWIKWDRNWIAFIDNMLQMKLLGEDTRNLYVPTFIGHLKIDAMKHFEYVKQLDNPSLLPVYNHREADAISCGGIELRKLYATPIMRRKVYASSINFMNIMLASGRVPSEAFIKDRLALATAQGVEYAGIDAKGERVMGILRLGAMASSVVPDGNMTWRIPDEWTLSQSASVPITYSTVLFSCDPSMTYIILGGLGGFGLELVDWLILRGARKLVLVSRNGVRNGYAASRIRVWKMYEATIRVSTEDVTIEEGCARLLESSEKLAPVAGIFNLAVVLQDDLFENQKEENFVNTLSPKARLHYHEANQMDPMVKITLEKAYEAIVDAGYNESEMDGADCGVFIGCCFSESEEVVLMATIASPNFGVTGSSLYALEHAYRAIRTGRCDSALVGGVSLCLNPTTSLQFFRPLIVGSVKSYLGHPEGASGMCSLVKVLVGMEDDCILPNINYNKPRQSIKALVDGRMVVPVDRTSWPENGSGVVAINCFGFGGSNAHLILKRFEQRKVNGGLPEDDLPRLICVSGRAPESLKAIFDDIGGRKLDAEYCRILQEVFKSPNFEHPYRGYIIHSKIGELKRSSTRFDSKSRVCLLLPRTSLELLEIGSRLFKFSAFSATVQRIASLLPPQVDISKIIKNCECNSGRELVLANLGIQLAFIELLKELNLSLDYTGGMSIGELSAGYANGRINLEQALAVGYEISRLVSDDLRLEHAISTKSSVLLTRLQKVLPHPEVILHSLLNPKPLEERLLQQSRYPDLAVVVLGSDQIRLNGFTFLHISSLDVVTSFLDVVGSLYMLGHNLNVEALYPPVKWPVSRGTPMISPLIKWNYDMDWFTKLHTKKVLHKGINVIPLVNKEIDWTILPGHVIDGMTIMPATGYLFMVWETYCKIVDVPIAGSRVRFDNVRFHKAVHISKISEMEFKIIIGRGTNRFEIADADEVIVSGSIHTLSETDEFIDLALSPEDDEGISFASKDIYKELRLRGYNYSGAFRAQEESHISGLISWIKWDRNWIAFIDNMLQTKLLGEDTRSLYVPTFIGHLKIDAMKHFEYVKQLDNPSLLPVYNHREADAISCGGIELRKLYATPILRRKVTAEPVLETHKFVPFDTELPMQSAVRVLVQIFLENTLSLKVKIVEVAQTDAIAPILQEALDDQPLVKTEVTILGDENLTAPNLKVHNKALSAEKKCAIVILEGASGNLKLLTEAKGALKENGIIISREKGGFASNFPGLAILAQVKTEMETLVLLRKVVGYAKEHSAHLKPGQSLLIHSGAGGVGQAAIHIALFYKCQIFTTVGTEEKRKFIMETFPEIPASHIGNSRDTSFVQMVLKHTKGRGVDLVLNSLAEAKLKATVQCLAPKGYFVEIGKYDLVNSSKLALSVLSEGRRYAGCMLDMYFRDFHNQKHTLQQILSKFLKQGAVKPLSLTTFNMDQVEEAYRYMAAGKHIGKVVVKVRDENQQSPELFKALPRFSCDPCMTYIILGGLGGFGLELVDWLILRGARKLVLVSRNGVRNGYAASRLRAWKTYEAVVKVATEDVTTEKGCARLLESSEKLAPVAAIFNLAVVLRDDLFENQTEENFRNTLSPKARATQHLDTLSRQHCPRLQHFVVFSSVSCGRGNAGQTTYGMANSIMERICEKRKREGYPGLAIQWGAIGEVGLVAEMQEQHKEIVISGTLQQRVASCLSTLETFLLQNEPIVASMVVAEKKSIAEGAENVINAIRSIMRMSGRFPESDDIYQYMRNIYNKFDMITSDNRRWLPTNPEIPHRIGKISHLEKLDAGQFDLHYHEANQMDPMIKISLEKAYEAILDAGYNVNEMDGANCGVFMGCCFSESEEVVLMATNASPNFGVTGSMTSQRISHYFNLKGPSYITDTACSSSLYALEHAYRAIRTGRCESALVGGVSLCLNPIASLQFARLGVLSADGMCKPFDEDAKGYARSETVSVVFLQKAKDARRIYAQLLHSKTNSDGYKEQGITFPSSEMQKVLLDDTYEECRLDPTTIDFLEAHATGTRVGDPEEMAAMEQVFCTNRDTPLIAGSIKSYLGHAEGASGMCSLVKVLIGMEDDCLLPNIHYDKPRQSIKGLVDGRVVVPLDKMLWPKNGSGVVAINCFGFGGSNAHVILKRFEQRKINEGLPDDDLPRLMCVSGRVPESLKSIFDDISGRKLDAEYCRLLQEAFKGTTTDHPYRGYIIHSKAGELKRSSTRFDSKRRVCLLLPGPTMELLEIGSGLFRFSAFSAAVERIASLLPPEVHLTKIIKNCECNCGRELVLANLAIQLAFIELFKELNLSLDYTAGMSIGELSAGYANGRINLEQAIAVGYEISRLVGDDLRLEYALSTKSSLLLSRLQKVIPSPEVMLHSLLNPKPLEAREWQQSHYPELAVVVLGSDRIRLNGFASLHISGSDAVTSFLDVVGGLYKLGHNLNVEALYPPVKWPVGRGTPMISPLIKWNYDLDWFTKLHTKTVLHTGAQVIPLVNKTIDWSILPGHVIDGMTIMPATGYLFMVWETYCKIVDVPIAGSRVRFDNVRFHKAVHISKISEMEFKITIGRGTNRFEIGDVDEVIVSGSIRTLSETDEFIDLALSPEDDEGISFASKDIYKELRLRGYNYSGAFRSQEKAHISGLISWIKWERNWIAFIDNMLQTKLLGEDTRSLYVPTFIGQLKIDAMKHFEYVKELDNPSLLPVYNHREADAISCGGIELRKLYATSILRRKVTAEPVLETHKFVPFNTELPMQSAVRVLVQIFLENSLSLKVKIVEVAQTDAIAPILQEALNDQPLVKTEVIILGDENLSVPNMKVHNKALSTEKQCAIVIAEEASGNLELLKEAEGVLKENGIIISRERGEFTANFPGLALLAQVKTETDTLVLLRKVVSYPKEHVIMAKFDGTTYDWLPNLQSAMRNETKTLVVVENQPLSGVLGFVNCLRREPGGTNVKCVFVQNGNIKFNLSDPLFREQLDKDLAINVLNQDVWGSYRHLPLERVTEVETQHVFCNQNVVGNLSTLSWVEGLPSKDPERSIKVYASSINFMNIMLASGRVPSEAYTKDRLISTSAQGIEYAGIDARGERVMGIQYGAMASYVVPDGEIMWRIPCEWTMDQGVSIPITYSTVLCSFFVSAHLKPGQSLLIHSGAGGVGQAAIYIALFYKCQIFTTVGTEEKRKFIMETFPEIPANHIGNSRDTSFVQMVLKHTRGRGVDLVLNSLAEEKLKASLQCLAPKGYFVEIGKYDLVNSNTLALSVLSEGRRYAGCMLDMYLGDCHNQKHKLQQILSKFLKQGAVKPLFLATFNMDQAEEAYRFMAAGKHVGKVVIKVRDENQQSPKLFKALPRFSCDPCMTYIILGGLGGFGLELVDWLILRGARKLVLVSRNGVRNGYAASRLRTWKTYEATIRVATDDVTTEEGCARLLESSEKLAPVAAIFNLAVVLRDDLFENQTEENFVNALSPKARATQHLDILSRQLCPRLQHFVVFSSVSCGRGNAGQTTYGMANSIMERICEKRKREGYPGLAIQWGAIGEVGLVAEMQEQHKEIVISGTLQQRVASCLSTLETFLLQNEPIVASMVVAEKKSVAEGAESVISAIKGIMGITDMTTISEHATLSEMGMDSMTAVEIKQTLERDCEVFLSPKEIRTLTFAKLKEKLSKEASDPVAPRLQPRSNIFFVHFRTEEDSKIPLKRLESLVKKEDQAPLAIFLPGIEGVAETMEFLAKNLHSHVECIQYANNVSDFRLEAFAKSLPTLIPHVKNHFNLVAYSYGCVVALELASILEVRGLIGKVILIDGAPEMLKNLIKLQYPSEHESEAFLETAILFNLITSYAPMEATVELRETVRQLRTLKERVEYLLEVIPEGIPHSKDYQRQVGIAVCAKTKSVYNYEANFPKLKSEVTLIKPNKSPFVNYDEDYRLQKLCEKPVRVHTIEGTHTTIVQNPELADCINKIISN</sequence>
<evidence type="ECO:0000256" key="45">
    <source>
        <dbReference type="ARBA" id="ARBA00049422"/>
    </source>
</evidence>
<dbReference type="SMART" id="SM00829">
    <property type="entry name" value="PKS_ER"/>
    <property type="match status" value="2"/>
</dbReference>
<evidence type="ECO:0000256" key="15">
    <source>
        <dbReference type="ARBA" id="ARBA00023399"/>
    </source>
</evidence>
<comment type="catalytic activity">
    <reaction evidence="19">
        <text>3-oxooctadecanoyl-[ACP] + NADPH + H(+) = (3R)-hydroxyoctadecanoyl-[ACP] + NADP(+)</text>
        <dbReference type="Rhea" id="RHEA:41920"/>
        <dbReference type="Rhea" id="RHEA-COMP:9653"/>
        <dbReference type="Rhea" id="RHEA-COMP:9654"/>
        <dbReference type="ChEBI" id="CHEBI:15378"/>
        <dbReference type="ChEBI" id="CHEBI:57783"/>
        <dbReference type="ChEBI" id="CHEBI:58349"/>
        <dbReference type="ChEBI" id="CHEBI:78487"/>
        <dbReference type="ChEBI" id="CHEBI:78488"/>
    </reaction>
    <physiologicalReaction direction="left-to-right" evidence="19">
        <dbReference type="Rhea" id="RHEA:41921"/>
    </physiologicalReaction>
</comment>
<evidence type="ECO:0000256" key="19">
    <source>
        <dbReference type="ARBA" id="ARBA00047300"/>
    </source>
</evidence>
<evidence type="ECO:0000313" key="52">
    <source>
        <dbReference type="Proteomes" id="UP000327044"/>
    </source>
</evidence>
<dbReference type="Gene3D" id="3.40.47.10">
    <property type="match status" value="4"/>
</dbReference>
<dbReference type="GO" id="GO:0016297">
    <property type="term" value="F:fatty acyl-[ACP] hydrolase activity"/>
    <property type="evidence" value="ECO:0007669"/>
    <property type="project" value="UniProtKB-EC"/>
</dbReference>
<comment type="function">
    <text evidence="18">Fatty acid synthetase is a multifunctional enzyme that catalyzes the de novo biosynthesis of long-chain saturated fatty acids starting from acetyl-CoA and malonyl-CoA in the presence of NADPH. This multifunctional protein contains 7 catalytic activities and a site for the binding of the prosthetic group 4'-phosphopantetheine of the acyl carrier protein ([ACP]) domain.</text>
</comment>
<evidence type="ECO:0000256" key="31">
    <source>
        <dbReference type="ARBA" id="ARBA00048281"/>
    </source>
</evidence>
<accession>A0A5N4AGB2</accession>
<comment type="catalytic activity">
    <reaction evidence="36">
        <text>a 2,3-saturated acyl-[ACP] + NADP(+) = a (2E)-enoyl-[ACP] + NADPH + H(+)</text>
        <dbReference type="Rhea" id="RHEA:22564"/>
        <dbReference type="Rhea" id="RHEA-COMP:9925"/>
        <dbReference type="Rhea" id="RHEA-COMP:9926"/>
        <dbReference type="ChEBI" id="CHEBI:15378"/>
        <dbReference type="ChEBI" id="CHEBI:57783"/>
        <dbReference type="ChEBI" id="CHEBI:58349"/>
        <dbReference type="ChEBI" id="CHEBI:78784"/>
        <dbReference type="ChEBI" id="CHEBI:78785"/>
        <dbReference type="EC" id="1.3.1.39"/>
    </reaction>
    <physiologicalReaction direction="right-to-left" evidence="36">
        <dbReference type="Rhea" id="RHEA:22566"/>
    </physiologicalReaction>
</comment>
<dbReference type="InterPro" id="IPR042104">
    <property type="entry name" value="PKS_dehydratase_sf"/>
</dbReference>
<dbReference type="InterPro" id="IPR014030">
    <property type="entry name" value="Ketoacyl_synth_N"/>
</dbReference>
<dbReference type="InterPro" id="IPR001227">
    <property type="entry name" value="Ac_transferase_dom_sf"/>
</dbReference>
<evidence type="ECO:0000256" key="46">
    <source>
        <dbReference type="ARBA" id="ARBA00049449"/>
    </source>
</evidence>
<dbReference type="PROSITE" id="PS00606">
    <property type="entry name" value="KS3_1"/>
    <property type="match status" value="1"/>
</dbReference>
<dbReference type="CDD" id="cd08954">
    <property type="entry name" value="KR_1_FAS_SDR_x"/>
    <property type="match status" value="2"/>
</dbReference>
<dbReference type="InterPro" id="IPR036291">
    <property type="entry name" value="NAD(P)-bd_dom_sf"/>
</dbReference>
<dbReference type="GO" id="GO:0004313">
    <property type="term" value="F:[acyl-carrier-protein] S-acetyltransferase activity"/>
    <property type="evidence" value="ECO:0007669"/>
    <property type="project" value="UniProtKB-EC"/>
</dbReference>
<dbReference type="InterPro" id="IPR020843">
    <property type="entry name" value="ER"/>
</dbReference>
<dbReference type="SUPFAM" id="SSF52151">
    <property type="entry name" value="FabD/lysophospholipase-like"/>
    <property type="match status" value="3"/>
</dbReference>
<dbReference type="SMART" id="SM00822">
    <property type="entry name" value="PKS_KR"/>
    <property type="match status" value="2"/>
</dbReference>
<evidence type="ECO:0000256" key="30">
    <source>
        <dbReference type="ARBA" id="ARBA00048051"/>
    </source>
</evidence>
<comment type="catalytic activity">
    <reaction evidence="11">
        <text>(3R)-hydroxyhexanoyl-[ACP] = (2E)-hexenoyl-[ACP] + H2O</text>
        <dbReference type="Rhea" id="RHEA:41828"/>
        <dbReference type="Rhea" id="RHEA-COMP:9630"/>
        <dbReference type="Rhea" id="RHEA-COMP:9631"/>
        <dbReference type="ChEBI" id="CHEBI:15377"/>
        <dbReference type="ChEBI" id="CHEBI:78457"/>
        <dbReference type="ChEBI" id="CHEBI:78458"/>
    </reaction>
    <physiologicalReaction direction="left-to-right" evidence="11">
        <dbReference type="Rhea" id="RHEA:41829"/>
    </physiologicalReaction>
</comment>
<comment type="catalytic activity">
    <reaction evidence="30">
        <text>hexadecanoyl-[ACP] + malonyl-[ACP] + H(+) = 3-oxooctadecanoyl-[ACP] + holo-[ACP] + CO2</text>
        <dbReference type="Rhea" id="RHEA:41916"/>
        <dbReference type="Rhea" id="RHEA-COMP:9623"/>
        <dbReference type="Rhea" id="RHEA-COMP:9652"/>
        <dbReference type="Rhea" id="RHEA-COMP:9653"/>
        <dbReference type="Rhea" id="RHEA-COMP:9685"/>
        <dbReference type="ChEBI" id="CHEBI:15378"/>
        <dbReference type="ChEBI" id="CHEBI:16526"/>
        <dbReference type="ChEBI" id="CHEBI:64479"/>
        <dbReference type="ChEBI" id="CHEBI:78449"/>
        <dbReference type="ChEBI" id="CHEBI:78483"/>
        <dbReference type="ChEBI" id="CHEBI:78487"/>
    </reaction>
    <physiologicalReaction direction="left-to-right" evidence="30">
        <dbReference type="Rhea" id="RHEA:41917"/>
    </physiologicalReaction>
</comment>
<comment type="caution">
    <text evidence="51">The sequence shown here is derived from an EMBL/GenBank/DDBJ whole genome shotgun (WGS) entry which is preliminary data.</text>
</comment>
<dbReference type="InterPro" id="IPR057326">
    <property type="entry name" value="KR_dom"/>
</dbReference>
<dbReference type="CDD" id="cd00833">
    <property type="entry name" value="PKS"/>
    <property type="match status" value="1"/>
</dbReference>
<dbReference type="Pfam" id="PF13602">
    <property type="entry name" value="ADH_zinc_N_2"/>
    <property type="match status" value="2"/>
</dbReference>
<evidence type="ECO:0000256" key="44">
    <source>
        <dbReference type="ARBA" id="ARBA00049414"/>
    </source>
</evidence>
<keyword evidence="5" id="KW-0702">S-nitrosylation</keyword>
<comment type="catalytic activity">
    <reaction evidence="28">
        <text>3-oxobutanoyl-[ACP] + NADPH + H(+) = (3R)-hydroxybutanoyl-[ACP] + NADP(+)</text>
        <dbReference type="Rhea" id="RHEA:41804"/>
        <dbReference type="Rhea" id="RHEA-COMP:9625"/>
        <dbReference type="Rhea" id="RHEA-COMP:9626"/>
        <dbReference type="ChEBI" id="CHEBI:15378"/>
        <dbReference type="ChEBI" id="CHEBI:57783"/>
        <dbReference type="ChEBI" id="CHEBI:58349"/>
        <dbReference type="ChEBI" id="CHEBI:78450"/>
        <dbReference type="ChEBI" id="CHEBI:78451"/>
    </reaction>
    <physiologicalReaction direction="left-to-right" evidence="28">
        <dbReference type="Rhea" id="RHEA:41805"/>
    </physiologicalReaction>
</comment>
<dbReference type="InterPro" id="IPR049391">
    <property type="entry name" value="FAS_pseudo-KR"/>
</dbReference>
<dbReference type="Pfam" id="PF16197">
    <property type="entry name" value="KAsynt_C_assoc"/>
    <property type="match status" value="2"/>
</dbReference>
<evidence type="ECO:0000256" key="28">
    <source>
        <dbReference type="ARBA" id="ARBA00047953"/>
    </source>
</evidence>
<dbReference type="Gene3D" id="3.40.50.720">
    <property type="entry name" value="NAD(P)-binding Rossmann-like Domain"/>
    <property type="match status" value="2"/>
</dbReference>
<dbReference type="InterPro" id="IPR001031">
    <property type="entry name" value="Thioesterase"/>
</dbReference>
<comment type="catalytic activity">
    <reaction evidence="43">
        <text>3-oxododecanoyl-[ACP] + NADPH + H(+) = (3R)-hydroxydodecanoyl-[ACP] + NADP(+)</text>
        <dbReference type="Rhea" id="RHEA:41872"/>
        <dbReference type="Rhea" id="RHEA-COMP:9641"/>
        <dbReference type="Rhea" id="RHEA-COMP:9642"/>
        <dbReference type="ChEBI" id="CHEBI:15378"/>
        <dbReference type="ChEBI" id="CHEBI:57783"/>
        <dbReference type="ChEBI" id="CHEBI:58349"/>
        <dbReference type="ChEBI" id="CHEBI:78469"/>
        <dbReference type="ChEBI" id="CHEBI:78470"/>
    </reaction>
    <physiologicalReaction direction="left-to-right" evidence="43">
        <dbReference type="Rhea" id="RHEA:41873"/>
    </physiologicalReaction>
</comment>
<dbReference type="InterPro" id="IPR016035">
    <property type="entry name" value="Acyl_Trfase/lysoPLipase"/>
</dbReference>
<evidence type="ECO:0000256" key="42">
    <source>
        <dbReference type="ARBA" id="ARBA00049171"/>
    </source>
</evidence>
<dbReference type="SUPFAM" id="SSF53901">
    <property type="entry name" value="Thiolase-like"/>
    <property type="match status" value="3"/>
</dbReference>
<evidence type="ECO:0000256" key="1">
    <source>
        <dbReference type="ARBA" id="ARBA00005189"/>
    </source>
</evidence>
<comment type="catalytic activity">
    <reaction evidence="20">
        <text>hexanoyl-[ACP] + malonyl-[ACP] + H(+) = 3-oxooctanoyl-[ACP] + holo-[ACP] + CO2</text>
        <dbReference type="Rhea" id="RHEA:41836"/>
        <dbReference type="Rhea" id="RHEA-COMP:9623"/>
        <dbReference type="Rhea" id="RHEA-COMP:9632"/>
        <dbReference type="Rhea" id="RHEA-COMP:9633"/>
        <dbReference type="Rhea" id="RHEA-COMP:9685"/>
        <dbReference type="ChEBI" id="CHEBI:15378"/>
        <dbReference type="ChEBI" id="CHEBI:16526"/>
        <dbReference type="ChEBI" id="CHEBI:64479"/>
        <dbReference type="ChEBI" id="CHEBI:78449"/>
        <dbReference type="ChEBI" id="CHEBI:78459"/>
        <dbReference type="ChEBI" id="CHEBI:78460"/>
    </reaction>
    <physiologicalReaction direction="left-to-right" evidence="20">
        <dbReference type="Rhea" id="RHEA:41837"/>
    </physiologicalReaction>
</comment>
<proteinExistence type="predicted"/>
<comment type="catalytic activity">
    <reaction evidence="46">
        <text>butanoyl-[ACP] + malonyl-[ACP] + H(+) = 3-oxohexanoyl-[ACP] + holo-[ACP] + CO2</text>
        <dbReference type="Rhea" id="RHEA:41820"/>
        <dbReference type="Rhea" id="RHEA-COMP:9623"/>
        <dbReference type="Rhea" id="RHEA-COMP:9628"/>
        <dbReference type="Rhea" id="RHEA-COMP:9629"/>
        <dbReference type="Rhea" id="RHEA-COMP:9685"/>
        <dbReference type="ChEBI" id="CHEBI:15378"/>
        <dbReference type="ChEBI" id="CHEBI:16526"/>
        <dbReference type="ChEBI" id="CHEBI:64479"/>
        <dbReference type="ChEBI" id="CHEBI:78449"/>
        <dbReference type="ChEBI" id="CHEBI:78454"/>
        <dbReference type="ChEBI" id="CHEBI:78456"/>
    </reaction>
    <physiologicalReaction direction="left-to-right" evidence="46">
        <dbReference type="Rhea" id="RHEA:41821"/>
    </physiologicalReaction>
</comment>
<dbReference type="InterPro" id="IPR032821">
    <property type="entry name" value="PKS_assoc"/>
</dbReference>
<evidence type="ECO:0000256" key="38">
    <source>
        <dbReference type="ARBA" id="ARBA00048704"/>
    </source>
</evidence>
<dbReference type="Gene3D" id="3.10.129.110">
    <property type="entry name" value="Polyketide synthase dehydratase"/>
    <property type="match status" value="3"/>
</dbReference>
<comment type="catalytic activity">
    <reaction evidence="34">
        <text>a fatty acyl-[ACP] + malonyl-[ACP] + H(+) = a 3-oxoacyl-[ACP] + holo-[ACP] + CO2</text>
        <dbReference type="Rhea" id="RHEA:22836"/>
        <dbReference type="Rhea" id="RHEA-COMP:9623"/>
        <dbReference type="Rhea" id="RHEA-COMP:9685"/>
        <dbReference type="Rhea" id="RHEA-COMP:9916"/>
        <dbReference type="Rhea" id="RHEA-COMP:14125"/>
        <dbReference type="ChEBI" id="CHEBI:15378"/>
        <dbReference type="ChEBI" id="CHEBI:16526"/>
        <dbReference type="ChEBI" id="CHEBI:64479"/>
        <dbReference type="ChEBI" id="CHEBI:78449"/>
        <dbReference type="ChEBI" id="CHEBI:78776"/>
        <dbReference type="ChEBI" id="CHEBI:138651"/>
        <dbReference type="EC" id="2.3.1.41"/>
    </reaction>
    <physiologicalReaction direction="left-to-right" evidence="34">
        <dbReference type="Rhea" id="RHEA:22837"/>
    </physiologicalReaction>
</comment>
<comment type="catalytic activity">
    <reaction evidence="44">
        <text>3-oxohexadecanoyl-[ACP] + NADPH + H(+) = (3R)-hydroxyhexadecanoyl-[ACP] + NADP(+)</text>
        <dbReference type="Rhea" id="RHEA:41904"/>
        <dbReference type="Rhea" id="RHEA-COMP:9649"/>
        <dbReference type="Rhea" id="RHEA-COMP:9650"/>
        <dbReference type="ChEBI" id="CHEBI:15378"/>
        <dbReference type="ChEBI" id="CHEBI:57783"/>
        <dbReference type="ChEBI" id="CHEBI:58349"/>
        <dbReference type="ChEBI" id="CHEBI:78478"/>
        <dbReference type="ChEBI" id="CHEBI:78480"/>
    </reaction>
    <physiologicalReaction direction="left-to-right" evidence="44">
        <dbReference type="Rhea" id="RHEA:41905"/>
    </physiologicalReaction>
</comment>
<keyword evidence="6" id="KW-0663">Pyridoxal phosphate</keyword>
<evidence type="ECO:0000256" key="8">
    <source>
        <dbReference type="ARBA" id="ARBA00023268"/>
    </source>
</evidence>
<evidence type="ECO:0000256" key="41">
    <source>
        <dbReference type="ARBA" id="ARBA00049109"/>
    </source>
</evidence>
<dbReference type="GO" id="GO:0141148">
    <property type="term" value="F:enoyl-[acyl-carrier-protein] reductase (NADPH) activity"/>
    <property type="evidence" value="ECO:0007669"/>
    <property type="project" value="UniProtKB-EC"/>
</dbReference>
<dbReference type="SUPFAM" id="SSF53474">
    <property type="entry name" value="alpha/beta-Hydrolases"/>
    <property type="match status" value="1"/>
</dbReference>
<evidence type="ECO:0000259" key="50">
    <source>
        <dbReference type="PROSITE" id="PS52004"/>
    </source>
</evidence>
<evidence type="ECO:0000256" key="12">
    <source>
        <dbReference type="ARBA" id="ARBA00023388"/>
    </source>
</evidence>
<comment type="catalytic activity">
    <reaction evidence="27">
        <text>(2E)-hexenoyl-[ACP] + NADPH + H(+) = hexanoyl-[ACP] + NADP(+)</text>
        <dbReference type="Rhea" id="RHEA:41832"/>
        <dbReference type="Rhea" id="RHEA-COMP:9631"/>
        <dbReference type="Rhea" id="RHEA-COMP:9632"/>
        <dbReference type="ChEBI" id="CHEBI:15378"/>
        <dbReference type="ChEBI" id="CHEBI:57783"/>
        <dbReference type="ChEBI" id="CHEBI:58349"/>
        <dbReference type="ChEBI" id="CHEBI:78458"/>
        <dbReference type="ChEBI" id="CHEBI:78459"/>
    </reaction>
    <physiologicalReaction direction="left-to-right" evidence="27">
        <dbReference type="Rhea" id="RHEA:41833"/>
    </physiologicalReaction>
</comment>
<evidence type="ECO:0000256" key="21">
    <source>
        <dbReference type="ARBA" id="ARBA00047400"/>
    </source>
</evidence>
<dbReference type="SMART" id="SM00823">
    <property type="entry name" value="PKS_PP"/>
    <property type="match status" value="1"/>
</dbReference>
<dbReference type="Gene3D" id="3.40.366.10">
    <property type="entry name" value="Malonyl-Coenzyme A Acyl Carrier Protein, domain 2"/>
    <property type="match status" value="3"/>
</dbReference>
<evidence type="ECO:0000256" key="37">
    <source>
        <dbReference type="ARBA" id="ARBA00048691"/>
    </source>
</evidence>
<dbReference type="Gene3D" id="3.40.50.1820">
    <property type="entry name" value="alpha/beta hydrolase"/>
    <property type="match status" value="1"/>
</dbReference>
<comment type="catalytic activity">
    <reaction evidence="33">
        <text>(2E)-octenoyl-[ACP] + NADPH + H(+) = octanoyl-[ACP] + NADP(+)</text>
        <dbReference type="Rhea" id="RHEA:41848"/>
        <dbReference type="Rhea" id="RHEA-COMP:9635"/>
        <dbReference type="Rhea" id="RHEA-COMP:9636"/>
        <dbReference type="ChEBI" id="CHEBI:15378"/>
        <dbReference type="ChEBI" id="CHEBI:57783"/>
        <dbReference type="ChEBI" id="CHEBI:58349"/>
        <dbReference type="ChEBI" id="CHEBI:78462"/>
        <dbReference type="ChEBI" id="CHEBI:78463"/>
    </reaction>
    <physiologicalReaction direction="left-to-right" evidence="33">
        <dbReference type="Rhea" id="RHEA:41849"/>
    </physiologicalReaction>
</comment>
<dbReference type="Pfam" id="PF00975">
    <property type="entry name" value="Thioesterase"/>
    <property type="match status" value="1"/>
</dbReference>
<evidence type="ECO:0000256" key="14">
    <source>
        <dbReference type="ARBA" id="ARBA00023398"/>
    </source>
</evidence>
<dbReference type="SUPFAM" id="SSF51735">
    <property type="entry name" value="NAD(P)-binding Rossmann-fold domains"/>
    <property type="match status" value="5"/>
</dbReference>
<reference evidence="51 52" key="1">
    <citation type="journal article" date="2018" name="Elife">
        <title>Firefly genomes illuminate parallel origins of bioluminescence in beetles.</title>
        <authorList>
            <person name="Fallon T.R."/>
            <person name="Lower S.E."/>
            <person name="Chang C.H."/>
            <person name="Bessho-Uehara M."/>
            <person name="Martin G.J."/>
            <person name="Bewick A.J."/>
            <person name="Behringer M."/>
            <person name="Debat H.J."/>
            <person name="Wong I."/>
            <person name="Day J.C."/>
            <person name="Suvorov A."/>
            <person name="Silva C.J."/>
            <person name="Stanger-Hall K.F."/>
            <person name="Hall D.W."/>
            <person name="Schmitz R.J."/>
            <person name="Nelson D.R."/>
            <person name="Lewis S.M."/>
            <person name="Shigenobu S."/>
            <person name="Bybee S.M."/>
            <person name="Larracuente A.M."/>
            <person name="Oba Y."/>
            <person name="Weng J.K."/>
        </authorList>
    </citation>
    <scope>NUCLEOTIDE SEQUENCE [LARGE SCALE GENOMIC DNA]</scope>
    <source>
        <strain evidence="51">1611_PpyrPB1</strain>
        <tissue evidence="51">Whole body</tissue>
    </source>
</reference>
<comment type="pathway">
    <text evidence="1">Lipid metabolism.</text>
</comment>
<dbReference type="GO" id="GO:0031177">
    <property type="term" value="F:phosphopantetheine binding"/>
    <property type="evidence" value="ECO:0007669"/>
    <property type="project" value="InterPro"/>
</dbReference>
<organism evidence="51 52">
    <name type="scientific">Photinus pyralis</name>
    <name type="common">Common eastern firefly</name>
    <name type="synonym">Lampyris pyralis</name>
    <dbReference type="NCBI Taxonomy" id="7054"/>
    <lineage>
        <taxon>Eukaryota</taxon>
        <taxon>Metazoa</taxon>
        <taxon>Ecdysozoa</taxon>
        <taxon>Arthropoda</taxon>
        <taxon>Hexapoda</taxon>
        <taxon>Insecta</taxon>
        <taxon>Pterygota</taxon>
        <taxon>Neoptera</taxon>
        <taxon>Endopterygota</taxon>
        <taxon>Coleoptera</taxon>
        <taxon>Polyphaga</taxon>
        <taxon>Elateriformia</taxon>
        <taxon>Elateroidea</taxon>
        <taxon>Lampyridae</taxon>
        <taxon>Lampyrinae</taxon>
        <taxon>Photinus</taxon>
    </lineage>
</organism>
<protein>
    <submittedName>
        <fullName evidence="51">Uncharacterized protein</fullName>
    </submittedName>
</protein>
<evidence type="ECO:0000256" key="3">
    <source>
        <dbReference type="ARBA" id="ARBA00022553"/>
    </source>
</evidence>
<comment type="catalytic activity">
    <reaction evidence="26">
        <text>(2E)-hexadecenoyl-[ACP] + NADPH + H(+) = hexadecanoyl-[ACP] + NADP(+)</text>
        <dbReference type="Rhea" id="RHEA:41912"/>
        <dbReference type="Rhea" id="RHEA-COMP:9651"/>
        <dbReference type="Rhea" id="RHEA-COMP:9652"/>
        <dbReference type="ChEBI" id="CHEBI:15378"/>
        <dbReference type="ChEBI" id="CHEBI:57783"/>
        <dbReference type="ChEBI" id="CHEBI:58349"/>
        <dbReference type="ChEBI" id="CHEBI:78481"/>
        <dbReference type="ChEBI" id="CHEBI:78483"/>
    </reaction>
    <physiologicalReaction direction="left-to-right" evidence="26">
        <dbReference type="Rhea" id="RHEA:41913"/>
    </physiologicalReaction>
</comment>
<comment type="catalytic activity">
    <reaction evidence="29">
        <text>acetyl-[ACP] + malonyl-[ACP] + H(+) = 3-oxobutanoyl-[ACP] + holo-[ACP] + CO2</text>
        <dbReference type="Rhea" id="RHEA:41800"/>
        <dbReference type="Rhea" id="RHEA-COMP:9621"/>
        <dbReference type="Rhea" id="RHEA-COMP:9623"/>
        <dbReference type="Rhea" id="RHEA-COMP:9625"/>
        <dbReference type="Rhea" id="RHEA-COMP:9685"/>
        <dbReference type="ChEBI" id="CHEBI:15378"/>
        <dbReference type="ChEBI" id="CHEBI:16526"/>
        <dbReference type="ChEBI" id="CHEBI:64479"/>
        <dbReference type="ChEBI" id="CHEBI:78446"/>
        <dbReference type="ChEBI" id="CHEBI:78449"/>
        <dbReference type="ChEBI" id="CHEBI:78450"/>
    </reaction>
    <physiologicalReaction direction="left-to-right" evidence="29">
        <dbReference type="Rhea" id="RHEA:41801"/>
    </physiologicalReaction>
</comment>
<dbReference type="Pfam" id="PF00109">
    <property type="entry name" value="ketoacyl-synt"/>
    <property type="match status" value="3"/>
</dbReference>
<dbReference type="Pfam" id="PF02801">
    <property type="entry name" value="Ketoacyl-synt_C"/>
    <property type="match status" value="2"/>
</dbReference>
<dbReference type="PANTHER" id="PTHR43775">
    <property type="entry name" value="FATTY ACID SYNTHASE"/>
    <property type="match status" value="1"/>
</dbReference>
<dbReference type="GO" id="GO:0006633">
    <property type="term" value="P:fatty acid biosynthetic process"/>
    <property type="evidence" value="ECO:0007669"/>
    <property type="project" value="InterPro"/>
</dbReference>
<comment type="catalytic activity">
    <reaction evidence="41">
        <text>decanoyl-[ACP] + malonyl-[ACP] + H(+) = 3-oxododecanoyl-[ACP] + holo-[ACP] + CO2</text>
        <dbReference type="Rhea" id="RHEA:41868"/>
        <dbReference type="Rhea" id="RHEA-COMP:9623"/>
        <dbReference type="Rhea" id="RHEA-COMP:9640"/>
        <dbReference type="Rhea" id="RHEA-COMP:9641"/>
        <dbReference type="Rhea" id="RHEA-COMP:9685"/>
        <dbReference type="ChEBI" id="CHEBI:15378"/>
        <dbReference type="ChEBI" id="CHEBI:16526"/>
        <dbReference type="ChEBI" id="CHEBI:64479"/>
        <dbReference type="ChEBI" id="CHEBI:78449"/>
        <dbReference type="ChEBI" id="CHEBI:78468"/>
        <dbReference type="ChEBI" id="CHEBI:78469"/>
    </reaction>
    <physiologicalReaction direction="left-to-right" evidence="41">
        <dbReference type="Rhea" id="RHEA:41869"/>
    </physiologicalReaction>
</comment>
<evidence type="ECO:0000256" key="23">
    <source>
        <dbReference type="ARBA" id="ARBA00047451"/>
    </source>
</evidence>
<comment type="catalytic activity">
    <reaction evidence="22">
        <text>3-oxodecanoyl-[ACP] + NADPH + H(+) = (3R)-hydroxydecanoyl-[ACP] + NADP(+)</text>
        <dbReference type="Rhea" id="RHEA:41856"/>
        <dbReference type="Rhea" id="RHEA-COMP:9637"/>
        <dbReference type="Rhea" id="RHEA-COMP:9638"/>
        <dbReference type="ChEBI" id="CHEBI:15378"/>
        <dbReference type="ChEBI" id="CHEBI:57783"/>
        <dbReference type="ChEBI" id="CHEBI:58349"/>
        <dbReference type="ChEBI" id="CHEBI:78464"/>
        <dbReference type="ChEBI" id="CHEBI:78466"/>
    </reaction>
    <physiologicalReaction direction="left-to-right" evidence="22">
        <dbReference type="Rhea" id="RHEA:41857"/>
    </physiologicalReaction>
</comment>
<evidence type="ECO:0000256" key="22">
    <source>
        <dbReference type="ARBA" id="ARBA00047440"/>
    </source>
</evidence>
<dbReference type="PANTHER" id="PTHR43775:SF23">
    <property type="entry name" value="FATTY ACID SYNTHASE 3"/>
    <property type="match status" value="1"/>
</dbReference>
<comment type="catalytic activity">
    <reaction evidence="21">
        <text>a (3R)-hydroxyacyl-[ACP] + NADP(+) = a 3-oxoacyl-[ACP] + NADPH + H(+)</text>
        <dbReference type="Rhea" id="RHEA:17397"/>
        <dbReference type="Rhea" id="RHEA-COMP:9916"/>
        <dbReference type="Rhea" id="RHEA-COMP:9945"/>
        <dbReference type="ChEBI" id="CHEBI:15378"/>
        <dbReference type="ChEBI" id="CHEBI:57783"/>
        <dbReference type="ChEBI" id="CHEBI:58349"/>
        <dbReference type="ChEBI" id="CHEBI:78776"/>
        <dbReference type="ChEBI" id="CHEBI:78827"/>
        <dbReference type="EC" id="1.1.1.100"/>
    </reaction>
    <physiologicalReaction direction="right-to-left" evidence="21">
        <dbReference type="Rhea" id="RHEA:17399"/>
    </physiologicalReaction>
</comment>
<evidence type="ECO:0000256" key="33">
    <source>
        <dbReference type="ARBA" id="ARBA00048420"/>
    </source>
</evidence>
<evidence type="ECO:0000256" key="26">
    <source>
        <dbReference type="ARBA" id="ARBA00047810"/>
    </source>
</evidence>
<dbReference type="Pfam" id="PF21149">
    <property type="entry name" value="FAS_pseudo-KR"/>
    <property type="match status" value="1"/>
</dbReference>
<evidence type="ECO:0000256" key="47">
    <source>
        <dbReference type="ARBA" id="ARBA00049521"/>
    </source>
</evidence>
<evidence type="ECO:0000256" key="16">
    <source>
        <dbReference type="ARBA" id="ARBA00023401"/>
    </source>
</evidence>
<evidence type="ECO:0000256" key="18">
    <source>
        <dbReference type="ARBA" id="ARBA00023442"/>
    </source>
</evidence>
<comment type="catalytic activity">
    <reaction evidence="31">
        <text>(2E)-dodecenoyl-[ACP] + NADPH + H(+) = dodecanoyl-[ACP] + NADP(+)</text>
        <dbReference type="Rhea" id="RHEA:41880"/>
        <dbReference type="Rhea" id="RHEA-COMP:9643"/>
        <dbReference type="Rhea" id="RHEA-COMP:9644"/>
        <dbReference type="ChEBI" id="CHEBI:15378"/>
        <dbReference type="ChEBI" id="CHEBI:57783"/>
        <dbReference type="ChEBI" id="CHEBI:58349"/>
        <dbReference type="ChEBI" id="CHEBI:65264"/>
        <dbReference type="ChEBI" id="CHEBI:78472"/>
    </reaction>
    <physiologicalReaction direction="left-to-right" evidence="31">
        <dbReference type="Rhea" id="RHEA:41881"/>
    </physiologicalReaction>
</comment>
<dbReference type="InterPro" id="IPR014031">
    <property type="entry name" value="Ketoacyl_synth_C"/>
</dbReference>
<dbReference type="Pfam" id="PF00550">
    <property type="entry name" value="PP-binding"/>
    <property type="match status" value="1"/>
</dbReference>
<evidence type="ECO:0000256" key="13">
    <source>
        <dbReference type="ARBA" id="ARBA00023394"/>
    </source>
</evidence>
<comment type="catalytic activity">
    <reaction evidence="35">
        <text>3-oxohexanoyl-[ACP] + NADPH + H(+) = (3R)-hydroxyhexanoyl-[ACP] + NADP(+)</text>
        <dbReference type="Rhea" id="RHEA:41824"/>
        <dbReference type="Rhea" id="RHEA-COMP:9629"/>
        <dbReference type="Rhea" id="RHEA-COMP:9630"/>
        <dbReference type="ChEBI" id="CHEBI:15378"/>
        <dbReference type="ChEBI" id="CHEBI:57783"/>
        <dbReference type="ChEBI" id="CHEBI:58349"/>
        <dbReference type="ChEBI" id="CHEBI:78456"/>
        <dbReference type="ChEBI" id="CHEBI:78457"/>
    </reaction>
    <physiologicalReaction direction="left-to-right" evidence="35">
        <dbReference type="Rhea" id="RHEA:41825"/>
    </physiologicalReaction>
</comment>
<keyword evidence="7" id="KW-0007">Acetylation</keyword>
<dbReference type="InterPro" id="IPR020841">
    <property type="entry name" value="PKS_Beta-ketoAc_synthase_dom"/>
</dbReference>
<comment type="catalytic activity">
    <reaction evidence="15">
        <text>(3R)-hydroxyoctadecanoyl-[ACP] = (2E)-octadecenoyl-[ACP] + H2O</text>
        <dbReference type="Rhea" id="RHEA:41924"/>
        <dbReference type="Rhea" id="RHEA-COMP:9654"/>
        <dbReference type="Rhea" id="RHEA-COMP:9655"/>
        <dbReference type="ChEBI" id="CHEBI:15377"/>
        <dbReference type="ChEBI" id="CHEBI:78488"/>
        <dbReference type="ChEBI" id="CHEBI:78489"/>
    </reaction>
    <physiologicalReaction direction="left-to-right" evidence="15">
        <dbReference type="Rhea" id="RHEA:41925"/>
    </physiologicalReaction>
</comment>
<dbReference type="PROSITE" id="PS52004">
    <property type="entry name" value="KS3_2"/>
    <property type="match status" value="1"/>
</dbReference>
<comment type="catalytic activity">
    <reaction evidence="47">
        <text>(2E)-decenoyl-[ACP] + NADPH + H(+) = decanoyl-[ACP] + NADP(+)</text>
        <dbReference type="Rhea" id="RHEA:41864"/>
        <dbReference type="Rhea" id="RHEA-COMP:9639"/>
        <dbReference type="Rhea" id="RHEA-COMP:9640"/>
        <dbReference type="ChEBI" id="CHEBI:15378"/>
        <dbReference type="ChEBI" id="CHEBI:57783"/>
        <dbReference type="ChEBI" id="CHEBI:58349"/>
        <dbReference type="ChEBI" id="CHEBI:78467"/>
        <dbReference type="ChEBI" id="CHEBI:78468"/>
    </reaction>
    <physiologicalReaction direction="left-to-right" evidence="47">
        <dbReference type="Rhea" id="RHEA:41865"/>
    </physiologicalReaction>
</comment>
<dbReference type="Gene3D" id="1.10.1200.10">
    <property type="entry name" value="ACP-like"/>
    <property type="match status" value="1"/>
</dbReference>
<comment type="catalytic activity">
    <reaction evidence="40">
        <text>(2E)-octadecenoyl-[ACP] + NADPH + H(+) = octadecanoyl-[ACP] + NADP(+)</text>
        <dbReference type="Rhea" id="RHEA:41928"/>
        <dbReference type="Rhea" id="RHEA-COMP:9655"/>
        <dbReference type="Rhea" id="RHEA-COMP:9656"/>
        <dbReference type="ChEBI" id="CHEBI:15378"/>
        <dbReference type="ChEBI" id="CHEBI:57783"/>
        <dbReference type="ChEBI" id="CHEBI:58349"/>
        <dbReference type="ChEBI" id="CHEBI:78489"/>
        <dbReference type="ChEBI" id="CHEBI:78495"/>
    </reaction>
    <physiologicalReaction direction="left-to-right" evidence="40">
        <dbReference type="Rhea" id="RHEA:41929"/>
    </physiologicalReaction>
</comment>
<dbReference type="InterPro" id="IPR018201">
    <property type="entry name" value="Ketoacyl_synth_AS"/>
</dbReference>
<evidence type="ECO:0000256" key="11">
    <source>
        <dbReference type="ARBA" id="ARBA00023373"/>
    </source>
</evidence>
<comment type="catalytic activity">
    <reaction evidence="38">
        <text>hexadecanoyl-[ACP] + H2O = hexadecanoate + holo-[ACP] + H(+)</text>
        <dbReference type="Rhea" id="RHEA:41932"/>
        <dbReference type="Rhea" id="RHEA-COMP:9652"/>
        <dbReference type="Rhea" id="RHEA-COMP:9685"/>
        <dbReference type="ChEBI" id="CHEBI:7896"/>
        <dbReference type="ChEBI" id="CHEBI:15377"/>
        <dbReference type="ChEBI" id="CHEBI:15378"/>
        <dbReference type="ChEBI" id="CHEBI:64479"/>
        <dbReference type="ChEBI" id="CHEBI:78483"/>
        <dbReference type="EC" id="3.1.2.14"/>
    </reaction>
    <physiologicalReaction direction="left-to-right" evidence="38">
        <dbReference type="Rhea" id="RHEA:41933"/>
    </physiologicalReaction>
</comment>
<evidence type="ECO:0000256" key="48">
    <source>
        <dbReference type="ARBA" id="ARBA00049533"/>
    </source>
</evidence>
<comment type="catalytic activity">
    <reaction evidence="25">
        <text>dodecanoyl-[ACP] + malonyl-[ACP] + H(+) = 3-oxotetradecanoyl-[ACP] + holo-[ACP] + CO2</text>
        <dbReference type="Rhea" id="RHEA:41884"/>
        <dbReference type="Rhea" id="RHEA-COMP:9623"/>
        <dbReference type="Rhea" id="RHEA-COMP:9644"/>
        <dbReference type="Rhea" id="RHEA-COMP:9645"/>
        <dbReference type="Rhea" id="RHEA-COMP:9685"/>
        <dbReference type="ChEBI" id="CHEBI:15378"/>
        <dbReference type="ChEBI" id="CHEBI:16526"/>
        <dbReference type="ChEBI" id="CHEBI:64479"/>
        <dbReference type="ChEBI" id="CHEBI:65264"/>
        <dbReference type="ChEBI" id="CHEBI:78449"/>
        <dbReference type="ChEBI" id="CHEBI:78473"/>
    </reaction>
    <physiologicalReaction direction="left-to-right" evidence="25">
        <dbReference type="Rhea" id="RHEA:41885"/>
    </physiologicalReaction>
</comment>
<evidence type="ECO:0000256" key="6">
    <source>
        <dbReference type="ARBA" id="ARBA00022898"/>
    </source>
</evidence>
<evidence type="ECO:0000256" key="36">
    <source>
        <dbReference type="ARBA" id="ARBA00048650"/>
    </source>
</evidence>
<evidence type="ECO:0000256" key="2">
    <source>
        <dbReference type="ARBA" id="ARBA00022450"/>
    </source>
</evidence>
<evidence type="ECO:0000256" key="27">
    <source>
        <dbReference type="ARBA" id="ARBA00047897"/>
    </source>
</evidence>
<comment type="catalytic activity">
    <reaction evidence="32">
        <text>tetradecanoyl-[ACP] + H2O = tetradecanoate + holo-[ACP] + H(+)</text>
        <dbReference type="Rhea" id="RHEA:30123"/>
        <dbReference type="Rhea" id="RHEA-COMP:9648"/>
        <dbReference type="Rhea" id="RHEA-COMP:9685"/>
        <dbReference type="ChEBI" id="CHEBI:15377"/>
        <dbReference type="ChEBI" id="CHEBI:15378"/>
        <dbReference type="ChEBI" id="CHEBI:30807"/>
        <dbReference type="ChEBI" id="CHEBI:64479"/>
        <dbReference type="ChEBI" id="CHEBI:78477"/>
        <dbReference type="EC" id="3.1.2.14"/>
    </reaction>
    <physiologicalReaction direction="left-to-right" evidence="32">
        <dbReference type="Rhea" id="RHEA:30124"/>
    </physiologicalReaction>
</comment>
<comment type="catalytic activity">
    <reaction evidence="14">
        <text>(3R)-hydroxytetradecanoyl-[ACP] = (2E)-tetradecenoyl-[ACP] + H2O</text>
        <dbReference type="Rhea" id="RHEA:41892"/>
        <dbReference type="Rhea" id="RHEA-COMP:9646"/>
        <dbReference type="Rhea" id="RHEA-COMP:9647"/>
        <dbReference type="ChEBI" id="CHEBI:15377"/>
        <dbReference type="ChEBI" id="CHEBI:78474"/>
        <dbReference type="ChEBI" id="CHEBI:78475"/>
    </reaction>
    <physiologicalReaction direction="left-to-right" evidence="14">
        <dbReference type="Rhea" id="RHEA:41893"/>
    </physiologicalReaction>
</comment>
<dbReference type="InterPro" id="IPR020806">
    <property type="entry name" value="PKS_PP-bd"/>
</dbReference>
<name>A0A5N4AGB2_PHOPY</name>
<comment type="catalytic activity">
    <reaction evidence="45">
        <text>3-oxooctanoyl-[ACP] + NADPH + H(+) = (3R)-hydroxyoctanoyl-[ACP] + NADP(+)</text>
        <dbReference type="Rhea" id="RHEA:41840"/>
        <dbReference type="Rhea" id="RHEA-COMP:9633"/>
        <dbReference type="Rhea" id="RHEA-COMP:9634"/>
        <dbReference type="ChEBI" id="CHEBI:15378"/>
        <dbReference type="ChEBI" id="CHEBI:57783"/>
        <dbReference type="ChEBI" id="CHEBI:58349"/>
        <dbReference type="ChEBI" id="CHEBI:78460"/>
        <dbReference type="ChEBI" id="CHEBI:78461"/>
    </reaction>
    <physiologicalReaction direction="left-to-right" evidence="45">
        <dbReference type="Rhea" id="RHEA:41841"/>
    </physiologicalReaction>
</comment>
<dbReference type="CDD" id="cd05195">
    <property type="entry name" value="enoyl_red"/>
    <property type="match status" value="2"/>
</dbReference>
<dbReference type="InterPro" id="IPR011032">
    <property type="entry name" value="GroES-like_sf"/>
</dbReference>
<comment type="catalytic activity">
    <reaction evidence="17">
        <text>(3R)-hydroxybutanoyl-[ACP] = (2E)-butenoyl-[ACP] + H2O</text>
        <dbReference type="Rhea" id="RHEA:41808"/>
        <dbReference type="Rhea" id="RHEA-COMP:9626"/>
        <dbReference type="Rhea" id="RHEA-COMP:9627"/>
        <dbReference type="ChEBI" id="CHEBI:15377"/>
        <dbReference type="ChEBI" id="CHEBI:78451"/>
        <dbReference type="ChEBI" id="CHEBI:78453"/>
    </reaction>
    <physiologicalReaction direction="left-to-right" evidence="17">
        <dbReference type="Rhea" id="RHEA:41809"/>
    </physiologicalReaction>
</comment>
<comment type="catalytic activity">
    <reaction evidence="10">
        <text>(3R)-hydroxydodecanoyl-[ACP] = (2E)-dodecenoyl-[ACP] + H2O</text>
        <dbReference type="Rhea" id="RHEA:41876"/>
        <dbReference type="Rhea" id="RHEA-COMP:9642"/>
        <dbReference type="Rhea" id="RHEA-COMP:9643"/>
        <dbReference type="ChEBI" id="CHEBI:15377"/>
        <dbReference type="ChEBI" id="CHEBI:78470"/>
        <dbReference type="ChEBI" id="CHEBI:78472"/>
    </reaction>
    <physiologicalReaction direction="left-to-right" evidence="10">
        <dbReference type="Rhea" id="RHEA:41877"/>
    </physiologicalReaction>
</comment>
<dbReference type="GO" id="GO:0004316">
    <property type="term" value="F:3-oxoacyl-[acyl-carrier-protein] reductase (NADPH) activity"/>
    <property type="evidence" value="ECO:0007669"/>
    <property type="project" value="UniProtKB-EC"/>
</dbReference>
<keyword evidence="8" id="KW-0511">Multifunctional enzyme</keyword>
<feature type="domain" description="Ketosynthase family 3 (KS3)" evidence="50">
    <location>
        <begin position="2121"/>
        <end position="2526"/>
    </location>
</feature>
<evidence type="ECO:0000256" key="32">
    <source>
        <dbReference type="ARBA" id="ARBA00048289"/>
    </source>
</evidence>
<evidence type="ECO:0000256" key="20">
    <source>
        <dbReference type="ARBA" id="ARBA00047394"/>
    </source>
</evidence>
<comment type="catalytic activity">
    <reaction evidence="24">
        <text>(2E)-butenoyl-[ACP] + NADPH + H(+) = butanoyl-[ACP] + NADP(+)</text>
        <dbReference type="Rhea" id="RHEA:41812"/>
        <dbReference type="Rhea" id="RHEA-COMP:9627"/>
        <dbReference type="Rhea" id="RHEA-COMP:9628"/>
        <dbReference type="ChEBI" id="CHEBI:15378"/>
        <dbReference type="ChEBI" id="CHEBI:57783"/>
        <dbReference type="ChEBI" id="CHEBI:58349"/>
        <dbReference type="ChEBI" id="CHEBI:78453"/>
        <dbReference type="ChEBI" id="CHEBI:78454"/>
    </reaction>
    <physiologicalReaction direction="left-to-right" evidence="24">
        <dbReference type="Rhea" id="RHEA:41813"/>
    </physiologicalReaction>
</comment>
<dbReference type="Gene3D" id="3.30.70.3290">
    <property type="match status" value="5"/>
</dbReference>
<dbReference type="GO" id="GO:0019171">
    <property type="term" value="F:(3R)-hydroxyacyl-[acyl-carrier-protein] dehydratase activity"/>
    <property type="evidence" value="ECO:0007669"/>
    <property type="project" value="UniProtKB-EC"/>
</dbReference>
<dbReference type="GO" id="GO:0004312">
    <property type="term" value="F:fatty acid synthase activity"/>
    <property type="evidence" value="ECO:0007669"/>
    <property type="project" value="TreeGrafter"/>
</dbReference>
<comment type="catalytic activity">
    <reaction evidence="12">
        <text>(3R)-hydroxydecanoyl-[ACP] = (2E)-decenoyl-[ACP] + H2O</text>
        <dbReference type="Rhea" id="RHEA:41860"/>
        <dbReference type="Rhea" id="RHEA-COMP:9638"/>
        <dbReference type="Rhea" id="RHEA-COMP:9639"/>
        <dbReference type="ChEBI" id="CHEBI:15377"/>
        <dbReference type="ChEBI" id="CHEBI:78466"/>
        <dbReference type="ChEBI" id="CHEBI:78467"/>
    </reaction>
    <physiologicalReaction direction="left-to-right" evidence="12">
        <dbReference type="Rhea" id="RHEA:41861"/>
    </physiologicalReaction>
</comment>
<dbReference type="InParanoid" id="A0A5N4AGB2"/>
<evidence type="ECO:0000256" key="4">
    <source>
        <dbReference type="ARBA" id="ARBA00022679"/>
    </source>
</evidence>
<comment type="catalytic activity">
    <reaction evidence="48">
        <text>octanoyl-[ACP] + malonyl-[ACP] + H(+) = 3-oxodecanoyl-[ACP] + holo-[ACP] + CO2</text>
        <dbReference type="Rhea" id="RHEA:41852"/>
        <dbReference type="Rhea" id="RHEA-COMP:9623"/>
        <dbReference type="Rhea" id="RHEA-COMP:9636"/>
        <dbReference type="Rhea" id="RHEA-COMP:9637"/>
        <dbReference type="Rhea" id="RHEA-COMP:9685"/>
        <dbReference type="ChEBI" id="CHEBI:15378"/>
        <dbReference type="ChEBI" id="CHEBI:16526"/>
        <dbReference type="ChEBI" id="CHEBI:64479"/>
        <dbReference type="ChEBI" id="CHEBI:78449"/>
        <dbReference type="ChEBI" id="CHEBI:78463"/>
        <dbReference type="ChEBI" id="CHEBI:78464"/>
    </reaction>
    <physiologicalReaction direction="left-to-right" evidence="48">
        <dbReference type="Rhea" id="RHEA:41853"/>
    </physiologicalReaction>
</comment>
<dbReference type="InterPro" id="IPR013968">
    <property type="entry name" value="PKS_KR"/>
</dbReference>
<dbReference type="InterPro" id="IPR029058">
    <property type="entry name" value="AB_hydrolase_fold"/>
</dbReference>
<evidence type="ECO:0000256" key="43">
    <source>
        <dbReference type="ARBA" id="ARBA00049263"/>
    </source>
</evidence>
<comment type="catalytic activity">
    <reaction evidence="37">
        <text>holo-[ACP] + acetyl-CoA = acetyl-[ACP] + CoA</text>
        <dbReference type="Rhea" id="RHEA:41788"/>
        <dbReference type="Rhea" id="RHEA-COMP:9621"/>
        <dbReference type="Rhea" id="RHEA-COMP:9685"/>
        <dbReference type="ChEBI" id="CHEBI:57287"/>
        <dbReference type="ChEBI" id="CHEBI:57288"/>
        <dbReference type="ChEBI" id="CHEBI:64479"/>
        <dbReference type="ChEBI" id="CHEBI:78446"/>
        <dbReference type="EC" id="2.3.1.38"/>
    </reaction>
    <physiologicalReaction direction="left-to-right" evidence="37">
        <dbReference type="Rhea" id="RHEA:41789"/>
    </physiologicalReaction>
</comment>
<dbReference type="SUPFAM" id="SSF47336">
    <property type="entry name" value="ACP-like"/>
    <property type="match status" value="1"/>
</dbReference>
<keyword evidence="4" id="KW-0808">Transferase</keyword>
<dbReference type="SMART" id="SM00825">
    <property type="entry name" value="PKS_KS"/>
    <property type="match status" value="1"/>
</dbReference>
<feature type="domain" description="Carrier" evidence="49">
    <location>
        <begin position="3964"/>
        <end position="4041"/>
    </location>
</feature>
<evidence type="ECO:0000256" key="29">
    <source>
        <dbReference type="ARBA" id="ARBA00047961"/>
    </source>
</evidence>
<dbReference type="SUPFAM" id="SSF50129">
    <property type="entry name" value="GroES-like"/>
    <property type="match status" value="2"/>
</dbReference>
<evidence type="ECO:0000313" key="51">
    <source>
        <dbReference type="EMBL" id="KAB0796392.1"/>
    </source>
</evidence>
<dbReference type="InterPro" id="IPR036736">
    <property type="entry name" value="ACP-like_sf"/>
</dbReference>
<dbReference type="PROSITE" id="PS50075">
    <property type="entry name" value="CARRIER"/>
    <property type="match status" value="1"/>
</dbReference>
<gene>
    <name evidence="51" type="ORF">PPYR_10453</name>
</gene>
<dbReference type="GO" id="GO:0004315">
    <property type="term" value="F:3-oxoacyl-[acyl-carrier-protein] synthase activity"/>
    <property type="evidence" value="ECO:0007669"/>
    <property type="project" value="UniProtKB-EC"/>
</dbReference>
<dbReference type="Pfam" id="PF08659">
    <property type="entry name" value="KR"/>
    <property type="match status" value="3"/>
</dbReference>
<keyword evidence="52" id="KW-1185">Reference proteome</keyword>
<evidence type="ECO:0000256" key="25">
    <source>
        <dbReference type="ARBA" id="ARBA00047578"/>
    </source>
</evidence>
<comment type="catalytic activity">
    <reaction evidence="39">
        <text>3-oxotetradecanoyl-[ACP] + NADPH + H(+) = (3R)-hydroxytetradecanoyl-[ACP] + NADP(+)</text>
        <dbReference type="Rhea" id="RHEA:41888"/>
        <dbReference type="Rhea" id="RHEA-COMP:9645"/>
        <dbReference type="Rhea" id="RHEA-COMP:9646"/>
        <dbReference type="ChEBI" id="CHEBI:15378"/>
        <dbReference type="ChEBI" id="CHEBI:57783"/>
        <dbReference type="ChEBI" id="CHEBI:58349"/>
        <dbReference type="ChEBI" id="CHEBI:78473"/>
        <dbReference type="ChEBI" id="CHEBI:78474"/>
    </reaction>
    <physiologicalReaction direction="left-to-right" evidence="39">
        <dbReference type="Rhea" id="RHEA:41889"/>
    </physiologicalReaction>
</comment>
<comment type="catalytic activity">
    <reaction evidence="23">
        <text>tetradecanoyl-[ACP] + malonyl-[ACP] + H(+) = 3-oxohexadecanoyl-[ACP] + holo-[ACP] + CO2</text>
        <dbReference type="Rhea" id="RHEA:41900"/>
        <dbReference type="Rhea" id="RHEA-COMP:9623"/>
        <dbReference type="Rhea" id="RHEA-COMP:9648"/>
        <dbReference type="Rhea" id="RHEA-COMP:9649"/>
        <dbReference type="Rhea" id="RHEA-COMP:9685"/>
        <dbReference type="ChEBI" id="CHEBI:15378"/>
        <dbReference type="ChEBI" id="CHEBI:16526"/>
        <dbReference type="ChEBI" id="CHEBI:64479"/>
        <dbReference type="ChEBI" id="CHEBI:78449"/>
        <dbReference type="ChEBI" id="CHEBI:78477"/>
        <dbReference type="ChEBI" id="CHEBI:78478"/>
    </reaction>
    <physiologicalReaction direction="left-to-right" evidence="23">
        <dbReference type="Rhea" id="RHEA:41901"/>
    </physiologicalReaction>
</comment>
<evidence type="ECO:0000256" key="5">
    <source>
        <dbReference type="ARBA" id="ARBA00022799"/>
    </source>
</evidence>
<dbReference type="InterPro" id="IPR016039">
    <property type="entry name" value="Thiolase-like"/>
</dbReference>
<comment type="catalytic activity">
    <reaction evidence="16">
        <text>(3R)-hydroxyhexadecanoyl-[ACP] = (2E)-hexadecenoyl-[ACP] + H2O</text>
        <dbReference type="Rhea" id="RHEA:41908"/>
        <dbReference type="Rhea" id="RHEA-COMP:9650"/>
        <dbReference type="Rhea" id="RHEA-COMP:9651"/>
        <dbReference type="ChEBI" id="CHEBI:15377"/>
        <dbReference type="ChEBI" id="CHEBI:78480"/>
        <dbReference type="ChEBI" id="CHEBI:78481"/>
    </reaction>
    <physiologicalReaction direction="left-to-right" evidence="16">
        <dbReference type="Rhea" id="RHEA:41909"/>
    </physiologicalReaction>
</comment>
<evidence type="ECO:0000256" key="7">
    <source>
        <dbReference type="ARBA" id="ARBA00022990"/>
    </source>
</evidence>
<evidence type="ECO:0000256" key="9">
    <source>
        <dbReference type="ARBA" id="ARBA00023332"/>
    </source>
</evidence>
<evidence type="ECO:0000256" key="35">
    <source>
        <dbReference type="ARBA" id="ARBA00048571"/>
    </source>
</evidence>
<keyword evidence="3" id="KW-0597">Phosphoprotein</keyword>
<evidence type="ECO:0000256" key="17">
    <source>
        <dbReference type="ARBA" id="ARBA00023402"/>
    </source>
</evidence>
<evidence type="ECO:0000256" key="10">
    <source>
        <dbReference type="ARBA" id="ARBA00023351"/>
    </source>
</evidence>
<comment type="catalytic activity">
    <reaction evidence="42">
        <text>(2E)-tetradecenoyl-[ACP] + NADPH + H(+) = tetradecanoyl-[ACP] + NADP(+)</text>
        <dbReference type="Rhea" id="RHEA:41896"/>
        <dbReference type="Rhea" id="RHEA-COMP:9647"/>
        <dbReference type="Rhea" id="RHEA-COMP:9648"/>
        <dbReference type="ChEBI" id="CHEBI:15378"/>
        <dbReference type="ChEBI" id="CHEBI:57783"/>
        <dbReference type="ChEBI" id="CHEBI:58349"/>
        <dbReference type="ChEBI" id="CHEBI:78475"/>
        <dbReference type="ChEBI" id="CHEBI:78477"/>
    </reaction>
    <physiologicalReaction direction="left-to-right" evidence="42">
        <dbReference type="Rhea" id="RHEA:41897"/>
    </physiologicalReaction>
</comment>
<comment type="catalytic activity">
    <reaction evidence="13">
        <text>a (3R)-hydroxyacyl-[ACP] = a (2E)-enoyl-[ACP] + H2O</text>
        <dbReference type="Rhea" id="RHEA:13097"/>
        <dbReference type="Rhea" id="RHEA-COMP:9925"/>
        <dbReference type="Rhea" id="RHEA-COMP:9945"/>
        <dbReference type="ChEBI" id="CHEBI:15377"/>
        <dbReference type="ChEBI" id="CHEBI:78784"/>
        <dbReference type="ChEBI" id="CHEBI:78827"/>
        <dbReference type="EC" id="4.2.1.59"/>
    </reaction>
    <physiologicalReaction direction="left-to-right" evidence="13">
        <dbReference type="Rhea" id="RHEA:13098"/>
    </physiologicalReaction>
</comment>
<dbReference type="InterPro" id="IPR050091">
    <property type="entry name" value="PKS_NRPS_Biosynth_Enz"/>
</dbReference>
<evidence type="ECO:0000256" key="34">
    <source>
        <dbReference type="ARBA" id="ARBA00048506"/>
    </source>
</evidence>
<dbReference type="Gene3D" id="3.90.180.10">
    <property type="entry name" value="Medium-chain alcohol dehydrogenases, catalytic domain"/>
    <property type="match status" value="3"/>
</dbReference>
<evidence type="ECO:0000256" key="39">
    <source>
        <dbReference type="ARBA" id="ARBA00048935"/>
    </source>
</evidence>
<dbReference type="Proteomes" id="UP000327044">
    <property type="component" value="Unassembled WGS sequence"/>
</dbReference>
<dbReference type="InterPro" id="IPR009081">
    <property type="entry name" value="PP-bd_ACP"/>
</dbReference>
<evidence type="ECO:0000256" key="24">
    <source>
        <dbReference type="ARBA" id="ARBA00047500"/>
    </source>
</evidence>